<dbReference type="Gramene" id="CMJ270CT">
    <property type="protein sequence ID" value="CMJ270CT"/>
    <property type="gene ID" value="CMJ270C"/>
</dbReference>
<dbReference type="AlphaFoldDB" id="M1VHJ8"/>
<dbReference type="RefSeq" id="XP_005534980.1">
    <property type="nucleotide sequence ID" value="XM_005534923.1"/>
</dbReference>
<dbReference type="OMA" id="IMDAWIL"/>
<name>M1VHJ8_CYAM1</name>
<evidence type="ECO:0000313" key="11">
    <source>
        <dbReference type="Proteomes" id="UP000007014"/>
    </source>
</evidence>
<dbReference type="PROSITE" id="PS00086">
    <property type="entry name" value="CYTOCHROME_P450"/>
    <property type="match status" value="1"/>
</dbReference>
<dbReference type="Gene3D" id="1.10.630.10">
    <property type="entry name" value="Cytochrome P450"/>
    <property type="match status" value="1"/>
</dbReference>
<comment type="cofactor">
    <cofactor evidence="1 7">
        <name>heme</name>
        <dbReference type="ChEBI" id="CHEBI:30413"/>
    </cofactor>
</comment>
<evidence type="ECO:0000256" key="7">
    <source>
        <dbReference type="PIRSR" id="PIRSR602403-1"/>
    </source>
</evidence>
<dbReference type="GO" id="GO:0005506">
    <property type="term" value="F:iron ion binding"/>
    <property type="evidence" value="ECO:0007669"/>
    <property type="project" value="InterPro"/>
</dbReference>
<proteinExistence type="inferred from homology"/>
<dbReference type="GO" id="GO:0016125">
    <property type="term" value="P:sterol metabolic process"/>
    <property type="evidence" value="ECO:0007669"/>
    <property type="project" value="TreeGrafter"/>
</dbReference>
<sequence length="558" mass="62685">MIETASLTRSTPVAAAEWVVSVARHCLRRADAALGIAGWGTASRALAYVALLVLGLAIAEQVRLRRWAGYGRIPGPRFVIPLIGSIVEMVLSPYGFWERQRRLNPCGLSWNALAGFFVLFVTDTDLSRYVLSENGPHAFEMILHPNGWRILGRNNIAFKSGEEHKLLRQSFLRLFTPKALGMYVSIHERLIGEHLAAWLSGRGTDGTAAAFEVRPRIRDLNLRTSQTVFVGPYLRDRERFCADYLLITQGFLSFPLALPGTGLWRAIRARERVLRDLTACVRASKERFRKDAEAEPQCLLDFWTVSVLEEVAAAKRENRAPPKYSADHEMADAMLDFLFASQDASTASLVWTTVLVAERPDVLQRVREEQQRLRPHDEPITYELLEQMVYTRAVVLEVLRFRPPPVMVPQVASKRVQLPNGYEVPRGALVVPSLWTACMQGFPSPERFDPERMLPPRQEEQKYRKHFLTFGCGPHMCVGRNYAINHLMCYLAVLATTVDWTRVRTVHSDEIIYLPTIYPADSVIRARWRVADASTGAGTGAGTDTACTSEAVPVVVAS</sequence>
<keyword evidence="9" id="KW-0472">Membrane</keyword>
<evidence type="ECO:0000313" key="10">
    <source>
        <dbReference type="EMBL" id="BAM80373.1"/>
    </source>
</evidence>
<dbReference type="Proteomes" id="UP000007014">
    <property type="component" value="Chromosome 10"/>
</dbReference>
<dbReference type="PRINTS" id="PR00465">
    <property type="entry name" value="EP450IV"/>
</dbReference>
<gene>
    <name evidence="10" type="ORF">CYME_CMJ270C</name>
</gene>
<feature type="binding site" description="axial binding residue" evidence="7">
    <location>
        <position position="477"/>
    </location>
    <ligand>
        <name>heme</name>
        <dbReference type="ChEBI" id="CHEBI:30413"/>
    </ligand>
    <ligandPart>
        <name>Fe</name>
        <dbReference type="ChEBI" id="CHEBI:18248"/>
    </ligandPart>
</feature>
<dbReference type="GO" id="GO:0020037">
    <property type="term" value="F:heme binding"/>
    <property type="evidence" value="ECO:0007669"/>
    <property type="project" value="InterPro"/>
</dbReference>
<dbReference type="eggNOG" id="KOG0157">
    <property type="taxonomic scope" value="Eukaryota"/>
</dbReference>
<keyword evidence="8" id="KW-0503">Monooxygenase</keyword>
<dbReference type="InterPro" id="IPR002403">
    <property type="entry name" value="Cyt_P450_E_grp-IV"/>
</dbReference>
<reference evidence="10 11" key="1">
    <citation type="journal article" date="2004" name="Nature">
        <title>Genome sequence of the ultrasmall unicellular red alga Cyanidioschyzon merolae 10D.</title>
        <authorList>
            <person name="Matsuzaki M."/>
            <person name="Misumi O."/>
            <person name="Shin-i T."/>
            <person name="Maruyama S."/>
            <person name="Takahara M."/>
            <person name="Miyagishima S."/>
            <person name="Mori T."/>
            <person name="Nishida K."/>
            <person name="Yagisawa F."/>
            <person name="Nishida K."/>
            <person name="Yoshida Y."/>
            <person name="Nishimura Y."/>
            <person name="Nakao S."/>
            <person name="Kobayashi T."/>
            <person name="Momoyama Y."/>
            <person name="Higashiyama T."/>
            <person name="Minoda A."/>
            <person name="Sano M."/>
            <person name="Nomoto H."/>
            <person name="Oishi K."/>
            <person name="Hayashi H."/>
            <person name="Ohta F."/>
            <person name="Nishizaka S."/>
            <person name="Haga S."/>
            <person name="Miura S."/>
            <person name="Morishita T."/>
            <person name="Kabeya Y."/>
            <person name="Terasawa K."/>
            <person name="Suzuki Y."/>
            <person name="Ishii Y."/>
            <person name="Asakawa S."/>
            <person name="Takano H."/>
            <person name="Ohta N."/>
            <person name="Kuroiwa H."/>
            <person name="Tanaka K."/>
            <person name="Shimizu N."/>
            <person name="Sugano S."/>
            <person name="Sato N."/>
            <person name="Nozaki H."/>
            <person name="Ogasawara N."/>
            <person name="Kohara Y."/>
            <person name="Kuroiwa T."/>
        </authorList>
    </citation>
    <scope>NUCLEOTIDE SEQUENCE [LARGE SCALE GENOMIC DNA]</scope>
    <source>
        <strain evidence="10 11">10D</strain>
    </source>
</reference>
<comment type="similarity">
    <text evidence="2 8">Belongs to the cytochrome P450 family.</text>
</comment>
<dbReference type="CDD" id="cd11082">
    <property type="entry name" value="CYP61_CYP710"/>
    <property type="match status" value="1"/>
</dbReference>
<reference evidence="10 11" key="2">
    <citation type="journal article" date="2007" name="BMC Biol.">
        <title>A 100%-complete sequence reveals unusually simple genomic features in the hot-spring red alga Cyanidioschyzon merolae.</title>
        <authorList>
            <person name="Nozaki H."/>
            <person name="Takano H."/>
            <person name="Misumi O."/>
            <person name="Terasawa K."/>
            <person name="Matsuzaki M."/>
            <person name="Maruyama S."/>
            <person name="Nishida K."/>
            <person name="Yagisawa F."/>
            <person name="Yoshida Y."/>
            <person name="Fujiwara T."/>
            <person name="Takio S."/>
            <person name="Tamura K."/>
            <person name="Chung S.J."/>
            <person name="Nakamura S."/>
            <person name="Kuroiwa H."/>
            <person name="Tanaka K."/>
            <person name="Sato N."/>
            <person name="Kuroiwa T."/>
        </authorList>
    </citation>
    <scope>NUCLEOTIDE SEQUENCE [LARGE SCALE GENOMIC DNA]</scope>
    <source>
        <strain evidence="10 11">10D</strain>
    </source>
</reference>
<evidence type="ECO:0000256" key="9">
    <source>
        <dbReference type="SAM" id="Phobius"/>
    </source>
</evidence>
<dbReference type="PRINTS" id="PR00385">
    <property type="entry name" value="P450"/>
</dbReference>
<evidence type="ECO:0000256" key="2">
    <source>
        <dbReference type="ARBA" id="ARBA00010617"/>
    </source>
</evidence>
<dbReference type="GO" id="GO:0004497">
    <property type="term" value="F:monooxygenase activity"/>
    <property type="evidence" value="ECO:0007669"/>
    <property type="project" value="UniProtKB-KW"/>
</dbReference>
<feature type="transmembrane region" description="Helical" evidence="9">
    <location>
        <begin position="36"/>
        <end position="58"/>
    </location>
</feature>
<dbReference type="HOGENOM" id="CLU_023517_0_0_1"/>
<evidence type="ECO:0000256" key="4">
    <source>
        <dbReference type="ARBA" id="ARBA00023002"/>
    </source>
</evidence>
<protein>
    <recommendedName>
        <fullName evidence="6">sterol 22-desaturase</fullName>
        <ecNumber evidence="6">1.14.19.41</ecNumber>
    </recommendedName>
</protein>
<organism evidence="10 11">
    <name type="scientific">Cyanidioschyzon merolae (strain NIES-3377 / 10D)</name>
    <name type="common">Unicellular red alga</name>
    <dbReference type="NCBI Taxonomy" id="280699"/>
    <lineage>
        <taxon>Eukaryota</taxon>
        <taxon>Rhodophyta</taxon>
        <taxon>Bangiophyceae</taxon>
        <taxon>Cyanidiales</taxon>
        <taxon>Cyanidiaceae</taxon>
        <taxon>Cyanidioschyzon</taxon>
    </lineage>
</organism>
<keyword evidence="11" id="KW-1185">Reference proteome</keyword>
<keyword evidence="7 8" id="KW-0349">Heme</keyword>
<keyword evidence="4 8" id="KW-0560">Oxidoreductase</keyword>
<dbReference type="KEGG" id="cme:CYME_CMJ270C"/>
<dbReference type="PANTHER" id="PTHR24286:SF228">
    <property type="entry name" value="C-22 STEROL DESATURASE ERG5"/>
    <property type="match status" value="1"/>
</dbReference>
<dbReference type="InterPro" id="IPR017972">
    <property type="entry name" value="Cyt_P450_CS"/>
</dbReference>
<dbReference type="STRING" id="280699.M1VHJ8"/>
<dbReference type="Pfam" id="PF00067">
    <property type="entry name" value="p450"/>
    <property type="match status" value="1"/>
</dbReference>
<keyword evidence="9" id="KW-1133">Transmembrane helix</keyword>
<evidence type="ECO:0000256" key="1">
    <source>
        <dbReference type="ARBA" id="ARBA00001971"/>
    </source>
</evidence>
<evidence type="ECO:0000256" key="3">
    <source>
        <dbReference type="ARBA" id="ARBA00022723"/>
    </source>
</evidence>
<dbReference type="PANTHER" id="PTHR24286">
    <property type="entry name" value="CYTOCHROME P450 26"/>
    <property type="match status" value="1"/>
</dbReference>
<feature type="transmembrane region" description="Helical" evidence="9">
    <location>
        <begin position="78"/>
        <end position="97"/>
    </location>
</feature>
<keyword evidence="3 7" id="KW-0479">Metal-binding</keyword>
<dbReference type="SUPFAM" id="SSF48264">
    <property type="entry name" value="Cytochrome P450"/>
    <property type="match status" value="1"/>
</dbReference>
<accession>M1VHJ8</accession>
<dbReference type="EMBL" id="AP006492">
    <property type="protein sequence ID" value="BAM80373.1"/>
    <property type="molecule type" value="Genomic_DNA"/>
</dbReference>
<dbReference type="OrthoDB" id="1372046at2759"/>
<evidence type="ECO:0000256" key="8">
    <source>
        <dbReference type="RuleBase" id="RU000461"/>
    </source>
</evidence>
<dbReference type="EC" id="1.14.19.41" evidence="6"/>
<dbReference type="InterPro" id="IPR036396">
    <property type="entry name" value="Cyt_P450_sf"/>
</dbReference>
<evidence type="ECO:0000256" key="6">
    <source>
        <dbReference type="ARBA" id="ARBA00039038"/>
    </source>
</evidence>
<keyword evidence="5 7" id="KW-0408">Iron</keyword>
<dbReference type="GeneID" id="16994008"/>
<evidence type="ECO:0000256" key="5">
    <source>
        <dbReference type="ARBA" id="ARBA00023004"/>
    </source>
</evidence>
<dbReference type="InterPro" id="IPR001128">
    <property type="entry name" value="Cyt_P450"/>
</dbReference>
<keyword evidence="9" id="KW-0812">Transmembrane</keyword>
<dbReference type="GO" id="GO:0000249">
    <property type="term" value="F:C-22 sterol desaturase (NADPH) activity"/>
    <property type="evidence" value="ECO:0007669"/>
    <property type="project" value="UniProtKB-EC"/>
</dbReference>